<gene>
    <name evidence="1" type="ORF">CferDRAFT_0135</name>
</gene>
<reference evidence="1 2" key="2">
    <citation type="submission" date="2006-07" db="EMBL/GenBank/DDBJ databases">
        <title>Sequencing of the draft genome and assembly of Chlorobium ferroxidans DSM 13031.</title>
        <authorList>
            <consortium name="US DOE Joint Genome Institute (JGI-PGF)"/>
            <person name="Copeland A."/>
            <person name="Lucas S."/>
            <person name="Lapidus A."/>
            <person name="Barry K."/>
            <person name="Glavina del Rio T."/>
            <person name="Dalin E."/>
            <person name="Tice H."/>
            <person name="Bruce D."/>
            <person name="Pitluck S."/>
            <person name="Richardson P."/>
        </authorList>
    </citation>
    <scope>NUCLEOTIDE SEQUENCE [LARGE SCALE GENOMIC DNA]</scope>
    <source>
        <strain evidence="1 2">DSM 13031</strain>
    </source>
</reference>
<name>Q0YP99_9CHLB</name>
<organism evidence="1 2">
    <name type="scientific">Chlorobium ferrooxidans DSM 13031</name>
    <dbReference type="NCBI Taxonomy" id="377431"/>
    <lineage>
        <taxon>Bacteria</taxon>
        <taxon>Pseudomonadati</taxon>
        <taxon>Chlorobiota</taxon>
        <taxon>Chlorobiia</taxon>
        <taxon>Chlorobiales</taxon>
        <taxon>Chlorobiaceae</taxon>
        <taxon>Chlorobium/Pelodictyon group</taxon>
        <taxon>Chlorobium</taxon>
    </lineage>
</organism>
<dbReference type="EMBL" id="AASE01000031">
    <property type="protein sequence ID" value="EAT58128.1"/>
    <property type="molecule type" value="Genomic_DNA"/>
</dbReference>
<reference evidence="1 2" key="1">
    <citation type="submission" date="2006-07" db="EMBL/GenBank/DDBJ databases">
        <title>Annotation of the draft genome assembly of Chlorobium ferroxidans DSM 13031.</title>
        <authorList>
            <consortium name="US DOE Joint Genome Institute (JGI-ORNL)"/>
            <person name="Larimer F."/>
            <person name="Land M."/>
            <person name="Hauser L."/>
        </authorList>
    </citation>
    <scope>NUCLEOTIDE SEQUENCE [LARGE SCALE GENOMIC DNA]</scope>
    <source>
        <strain evidence="1 2">DSM 13031</strain>
    </source>
</reference>
<comment type="caution">
    <text evidence="1">The sequence shown here is derived from an EMBL/GenBank/DDBJ whole genome shotgun (WGS) entry which is preliminary data.</text>
</comment>
<dbReference type="Proteomes" id="UP000004162">
    <property type="component" value="Unassembled WGS sequence"/>
</dbReference>
<dbReference type="AlphaFoldDB" id="Q0YP99"/>
<evidence type="ECO:0000313" key="1">
    <source>
        <dbReference type="EMBL" id="EAT58128.1"/>
    </source>
</evidence>
<protein>
    <submittedName>
        <fullName evidence="1">Uncharacterized protein</fullName>
    </submittedName>
</protein>
<proteinExistence type="predicted"/>
<keyword evidence="2" id="KW-1185">Reference proteome</keyword>
<dbReference type="RefSeq" id="WP_006367284.1">
    <property type="nucleotide sequence ID" value="NZ_AASE01000031.1"/>
</dbReference>
<sequence length="381" mass="43957">MVISNGELSAFLAGVSFDAKLLNDYQYDQLCGQISVLKGLKGIKNKFNEITGELKVHSVLSELSFACLFAKLNFDVELIYDGHARFIKNNKKIKSPDFIATVNGDEYFVEVTSFGASDPNEELRRVLNDEIKKYPLCFWVHFPEIYSLPCITSDDYESQKERIRMLSEKIKSHLPSYKAIRNQVEIEDCIVHFKQLPVGEEGYIDMGVTSYLIPVEKISKHVEKRLVEKSEKLQSWHEPNKPKYYLLALDIRGFQAFPYGLLHLLYGPITYYNHNDFIEKKPECYYLLRGYLDSVDYDLLDDRHKRFLFQVGYDISRQSIVSKLGIFMEKKEAFSGITGVLVSSNNSFQYLPNPCSLNSSSKLIDYLDLPLVPEIFGKYLE</sequence>
<evidence type="ECO:0000313" key="2">
    <source>
        <dbReference type="Proteomes" id="UP000004162"/>
    </source>
</evidence>
<accession>Q0YP99</accession>